<sequence length="211" mass="24492">MMLDILKNLQKEISTFLITIALATILIVISQSWWQTSYDDKSLAQMDLNAAKDRYYTAINQKKLLEKFEESYNKLKTTGIVGEEERLNWVDTIENITANNKIPYLKYKIDKRQPINSGQLTQKFPGIELYKSPMSLEMQLLHEGDLYTIINNLHDKAKGLFDIRSCAIIRNTTSVESLVDSQTDRNFSAKCELNWYTMQKKSVQLPSRRNI</sequence>
<organism evidence="2 3">
    <name type="scientific">endosymbiont of Galathealinum brachiosum</name>
    <dbReference type="NCBI Taxonomy" id="2200906"/>
    <lineage>
        <taxon>Bacteria</taxon>
        <taxon>Pseudomonadati</taxon>
        <taxon>Pseudomonadota</taxon>
        <taxon>Gammaproteobacteria</taxon>
        <taxon>sulfur-oxidizing symbionts</taxon>
    </lineage>
</organism>
<proteinExistence type="predicted"/>
<protein>
    <submittedName>
        <fullName evidence="2">Uncharacterized protein</fullName>
    </submittedName>
</protein>
<keyword evidence="1" id="KW-0472">Membrane</keyword>
<keyword evidence="1" id="KW-0812">Transmembrane</keyword>
<evidence type="ECO:0000313" key="2">
    <source>
        <dbReference type="EMBL" id="RDH82643.1"/>
    </source>
</evidence>
<keyword evidence="1" id="KW-1133">Transmembrane helix</keyword>
<accession>A0A370DCP2</accession>
<keyword evidence="3" id="KW-1185">Reference proteome</keyword>
<dbReference type="Proteomes" id="UP000254266">
    <property type="component" value="Unassembled WGS sequence"/>
</dbReference>
<reference evidence="2 3" key="1">
    <citation type="journal article" date="2018" name="ISME J.">
        <title>Endosymbiont genomes yield clues of tubeworm success.</title>
        <authorList>
            <person name="Li Y."/>
            <person name="Liles M.R."/>
            <person name="Halanych K.M."/>
        </authorList>
    </citation>
    <scope>NUCLEOTIDE SEQUENCE [LARGE SCALE GENOMIC DNA]</scope>
    <source>
        <strain evidence="2">A1464</strain>
    </source>
</reference>
<feature type="transmembrane region" description="Helical" evidence="1">
    <location>
        <begin position="12"/>
        <end position="34"/>
    </location>
</feature>
<dbReference type="AlphaFoldDB" id="A0A370DCP2"/>
<dbReference type="EMBL" id="QFXC01000011">
    <property type="protein sequence ID" value="RDH82643.1"/>
    <property type="molecule type" value="Genomic_DNA"/>
</dbReference>
<evidence type="ECO:0000313" key="3">
    <source>
        <dbReference type="Proteomes" id="UP000254266"/>
    </source>
</evidence>
<comment type="caution">
    <text evidence="2">The sequence shown here is derived from an EMBL/GenBank/DDBJ whole genome shotgun (WGS) entry which is preliminary data.</text>
</comment>
<evidence type="ECO:0000256" key="1">
    <source>
        <dbReference type="SAM" id="Phobius"/>
    </source>
</evidence>
<name>A0A370DCP2_9GAMM</name>
<gene>
    <name evidence="2" type="ORF">DIZ80_10200</name>
</gene>